<dbReference type="PRINTS" id="PR00413">
    <property type="entry name" value="HADHALOGNASE"/>
</dbReference>
<dbReference type="InterPro" id="IPR051400">
    <property type="entry name" value="HAD-like_hydrolase"/>
</dbReference>
<dbReference type="Gene3D" id="3.40.50.1000">
    <property type="entry name" value="HAD superfamily/HAD-like"/>
    <property type="match status" value="1"/>
</dbReference>
<protein>
    <submittedName>
        <fullName evidence="5">HAD family hydrolase</fullName>
    </submittedName>
</protein>
<comment type="cofactor">
    <cofactor evidence="1">
        <name>Mg(2+)</name>
        <dbReference type="ChEBI" id="CHEBI:18420"/>
    </cofactor>
</comment>
<dbReference type="Pfam" id="PF13419">
    <property type="entry name" value="HAD_2"/>
    <property type="match status" value="1"/>
</dbReference>
<dbReference type="InterPro" id="IPR006439">
    <property type="entry name" value="HAD-SF_hydro_IA"/>
</dbReference>
<name>A0ABT1NMF7_9FIRM</name>
<dbReference type="PANTHER" id="PTHR46470">
    <property type="entry name" value="N-ACYLNEURAMINATE-9-PHOSPHATASE"/>
    <property type="match status" value="1"/>
</dbReference>
<sequence>MNFNERIKIVCCDYYMTLVELRKPFERIQRWITDYLSVNCSEVDIKRFNSRFTRNRAVIAADDSFMLGIDILAECLDRTCKSFGISGFCCEFLPYVEDIFRNTNAYPDAHLLINQLQKDYKVGLLTNADNYLLEESVKDLEFEFDFIITSEDARCNKPGNRIFEYAMEKLSIRNNELIMIGDSQNDDIFGAGEMGISSIWVNRNDEALRDGVVPPLRIVKNLVNILD</sequence>
<dbReference type="EMBL" id="JAJEKE010000018">
    <property type="protein sequence ID" value="MCQ1531106.1"/>
    <property type="molecule type" value="Genomic_DNA"/>
</dbReference>
<keyword evidence="2" id="KW-0479">Metal-binding</keyword>
<dbReference type="NCBIfam" id="TIGR01662">
    <property type="entry name" value="HAD-SF-IIIA"/>
    <property type="match status" value="1"/>
</dbReference>
<dbReference type="InterPro" id="IPR036412">
    <property type="entry name" value="HAD-like_sf"/>
</dbReference>
<evidence type="ECO:0000313" key="5">
    <source>
        <dbReference type="EMBL" id="MCQ1531106.1"/>
    </source>
</evidence>
<dbReference type="InterPro" id="IPR006549">
    <property type="entry name" value="HAD-SF_hydro_IIIA"/>
</dbReference>
<evidence type="ECO:0000256" key="3">
    <source>
        <dbReference type="ARBA" id="ARBA00022801"/>
    </source>
</evidence>
<keyword evidence="3 5" id="KW-0378">Hydrolase</keyword>
<gene>
    <name evidence="5" type="ORF">LJD61_16390</name>
</gene>
<evidence type="ECO:0000256" key="4">
    <source>
        <dbReference type="ARBA" id="ARBA00022842"/>
    </source>
</evidence>
<keyword evidence="4" id="KW-0460">Magnesium</keyword>
<proteinExistence type="predicted"/>
<dbReference type="NCBIfam" id="TIGR01549">
    <property type="entry name" value="HAD-SF-IA-v1"/>
    <property type="match status" value="1"/>
</dbReference>
<evidence type="ECO:0000256" key="1">
    <source>
        <dbReference type="ARBA" id="ARBA00001946"/>
    </source>
</evidence>
<dbReference type="Gene3D" id="1.10.150.750">
    <property type="match status" value="1"/>
</dbReference>
<dbReference type="InterPro" id="IPR041492">
    <property type="entry name" value="HAD_2"/>
</dbReference>
<organism evidence="5 6">
    <name type="scientific">Lutispora saccharofermentans</name>
    <dbReference type="NCBI Taxonomy" id="3024236"/>
    <lineage>
        <taxon>Bacteria</taxon>
        <taxon>Bacillati</taxon>
        <taxon>Bacillota</taxon>
        <taxon>Clostridia</taxon>
        <taxon>Lutisporales</taxon>
        <taxon>Lutisporaceae</taxon>
        <taxon>Lutispora</taxon>
    </lineage>
</organism>
<comment type="caution">
    <text evidence="5">The sequence shown here is derived from an EMBL/GenBank/DDBJ whole genome shotgun (WGS) entry which is preliminary data.</text>
</comment>
<accession>A0ABT1NMF7</accession>
<dbReference type="InterPro" id="IPR023214">
    <property type="entry name" value="HAD_sf"/>
</dbReference>
<dbReference type="SUPFAM" id="SSF56784">
    <property type="entry name" value="HAD-like"/>
    <property type="match status" value="1"/>
</dbReference>
<evidence type="ECO:0000313" key="6">
    <source>
        <dbReference type="Proteomes" id="UP001651880"/>
    </source>
</evidence>
<dbReference type="Proteomes" id="UP001651880">
    <property type="component" value="Unassembled WGS sequence"/>
</dbReference>
<reference evidence="5 6" key="1">
    <citation type="submission" date="2021-10" db="EMBL/GenBank/DDBJ databases">
        <title>Lutispora strain m25 sp. nov., a thermophilic, non-spore-forming bacterium isolated from a lab-scale methanogenic bioreactor digesting anaerobic sludge.</title>
        <authorList>
            <person name="El Houari A."/>
            <person name="Mcdonald J."/>
        </authorList>
    </citation>
    <scope>NUCLEOTIDE SEQUENCE [LARGE SCALE GENOMIC DNA]</scope>
    <source>
        <strain evidence="6">m25</strain>
    </source>
</reference>
<dbReference type="RefSeq" id="WP_255228626.1">
    <property type="nucleotide sequence ID" value="NZ_JAJEKE010000018.1"/>
</dbReference>
<dbReference type="PANTHER" id="PTHR46470:SF2">
    <property type="entry name" value="GLYCERALDEHYDE 3-PHOSPHATE PHOSPHATASE"/>
    <property type="match status" value="1"/>
</dbReference>
<keyword evidence="6" id="KW-1185">Reference proteome</keyword>
<evidence type="ECO:0000256" key="2">
    <source>
        <dbReference type="ARBA" id="ARBA00022723"/>
    </source>
</evidence>
<dbReference type="GO" id="GO:0016787">
    <property type="term" value="F:hydrolase activity"/>
    <property type="evidence" value="ECO:0007669"/>
    <property type="project" value="UniProtKB-KW"/>
</dbReference>